<keyword evidence="15" id="KW-0505">Motor protein</keyword>
<dbReference type="InterPro" id="IPR026983">
    <property type="entry name" value="DHC"/>
</dbReference>
<dbReference type="FunFam" id="3.10.490.20:FF:000001">
    <property type="entry name" value="dynein heavy chain 7, axonemal"/>
    <property type="match status" value="1"/>
</dbReference>
<dbReference type="Pfam" id="PF12777">
    <property type="entry name" value="MT"/>
    <property type="match status" value="1"/>
</dbReference>
<dbReference type="InterPro" id="IPR004273">
    <property type="entry name" value="Dynein_heavy_D6_P-loop"/>
</dbReference>
<dbReference type="FunFam" id="3.20.180.20:FF:000003">
    <property type="entry name" value="Dynein heavy chain 12, axonemal"/>
    <property type="match status" value="1"/>
</dbReference>
<dbReference type="FunFam" id="3.40.50.300:FF:000362">
    <property type="entry name" value="Dynein, axonemal, heavy chain 6"/>
    <property type="match status" value="1"/>
</dbReference>
<dbReference type="FunFam" id="3.40.50.300:FF:002141">
    <property type="entry name" value="Dynein heavy chain"/>
    <property type="match status" value="1"/>
</dbReference>
<dbReference type="STRING" id="246404.A0A507EYT0"/>
<evidence type="ECO:0000256" key="6">
    <source>
        <dbReference type="ARBA" id="ARBA00022490"/>
    </source>
</evidence>
<dbReference type="InterPro" id="IPR042219">
    <property type="entry name" value="AAA_lid_11_sf"/>
</dbReference>
<dbReference type="InterPro" id="IPR041466">
    <property type="entry name" value="Dynein_AAA5_ext"/>
</dbReference>
<dbReference type="GO" id="GO:0045505">
    <property type="term" value="F:dynein intermediate chain binding"/>
    <property type="evidence" value="ECO:0007669"/>
    <property type="project" value="InterPro"/>
</dbReference>
<feature type="coiled-coil region" evidence="19">
    <location>
        <begin position="778"/>
        <end position="838"/>
    </location>
</feature>
<proteinExistence type="inferred from homology"/>
<gene>
    <name evidence="22" type="ORF">CcCBS67573_g06958</name>
</gene>
<keyword evidence="23" id="KW-1185">Reference proteome</keyword>
<dbReference type="Gene3D" id="3.40.50.300">
    <property type="entry name" value="P-loop containing nucleotide triphosphate hydrolases"/>
    <property type="match status" value="5"/>
</dbReference>
<protein>
    <recommendedName>
        <fullName evidence="5">Dynein heavy chain, cytoplasmic</fullName>
    </recommendedName>
    <alternativeName>
        <fullName evidence="18">Dynein heavy chain, cytosolic</fullName>
    </alternativeName>
</protein>
<dbReference type="InterPro" id="IPR043157">
    <property type="entry name" value="Dynein_AAA1S"/>
</dbReference>
<evidence type="ECO:0000256" key="9">
    <source>
        <dbReference type="ARBA" id="ARBA00022741"/>
    </source>
</evidence>
<feature type="coiled-coil region" evidence="19">
    <location>
        <begin position="2910"/>
        <end position="2958"/>
    </location>
</feature>
<dbReference type="FunFam" id="3.40.50.300:FF:001328">
    <property type="entry name" value="Dynein heavy chain 6, axonemal"/>
    <property type="match status" value="1"/>
</dbReference>
<dbReference type="PANTHER" id="PTHR22878:SF70">
    <property type="entry name" value="DYNEIN HEAVY CHAIN 2, AXONEMAL"/>
    <property type="match status" value="1"/>
</dbReference>
<evidence type="ECO:0000256" key="13">
    <source>
        <dbReference type="ARBA" id="ARBA00023054"/>
    </source>
</evidence>
<comment type="subcellular location">
    <subcellularLocation>
        <location evidence="1">Cell projection</location>
        <location evidence="1">Cilium</location>
        <location evidence="1">Flagellum</location>
    </subcellularLocation>
    <subcellularLocation>
        <location evidence="2">Cytoplasm</location>
        <location evidence="2">Cytoskeleton</location>
        <location evidence="2">Cilium axoneme</location>
    </subcellularLocation>
</comment>
<dbReference type="GO" id="GO:0005524">
    <property type="term" value="F:ATP binding"/>
    <property type="evidence" value="ECO:0007669"/>
    <property type="project" value="UniProtKB-KW"/>
</dbReference>
<evidence type="ECO:0000256" key="4">
    <source>
        <dbReference type="ARBA" id="ARBA00011655"/>
    </source>
</evidence>
<keyword evidence="17" id="KW-0966">Cell projection</keyword>
<dbReference type="Gene3D" id="1.20.140.100">
    <property type="entry name" value="Dynein heavy chain, N-terminal domain 2"/>
    <property type="match status" value="1"/>
</dbReference>
<dbReference type="Gene3D" id="1.20.58.1120">
    <property type="match status" value="1"/>
</dbReference>
<evidence type="ECO:0000256" key="10">
    <source>
        <dbReference type="ARBA" id="ARBA00022840"/>
    </source>
</evidence>
<evidence type="ECO:0000256" key="14">
    <source>
        <dbReference type="ARBA" id="ARBA00023069"/>
    </source>
</evidence>
<dbReference type="SMART" id="SM00382">
    <property type="entry name" value="AAA"/>
    <property type="match status" value="3"/>
</dbReference>
<dbReference type="Pfam" id="PF03028">
    <property type="entry name" value="Dynein_heavy"/>
    <property type="match status" value="1"/>
</dbReference>
<evidence type="ECO:0000256" key="15">
    <source>
        <dbReference type="ARBA" id="ARBA00023175"/>
    </source>
</evidence>
<dbReference type="Pfam" id="PF12781">
    <property type="entry name" value="AAA_9"/>
    <property type="match status" value="1"/>
</dbReference>
<dbReference type="FunFam" id="1.20.1270.280:FF:000001">
    <property type="entry name" value="dynein heavy chain 7, axonemal"/>
    <property type="match status" value="1"/>
</dbReference>
<dbReference type="EMBL" id="QEAP01000328">
    <property type="protein sequence ID" value="TPX69002.1"/>
    <property type="molecule type" value="Genomic_DNA"/>
</dbReference>
<dbReference type="Gene3D" id="1.20.920.20">
    <property type="match status" value="1"/>
</dbReference>
<keyword evidence="10" id="KW-0067">ATP-binding</keyword>
<dbReference type="SUPFAM" id="SSF52540">
    <property type="entry name" value="P-loop containing nucleoside triphosphate hydrolases"/>
    <property type="match status" value="4"/>
</dbReference>
<dbReference type="InterPro" id="IPR035699">
    <property type="entry name" value="AAA_6"/>
</dbReference>
<dbReference type="InterPro" id="IPR043160">
    <property type="entry name" value="Dynein_C_barrel"/>
</dbReference>
<dbReference type="FunFam" id="1.10.8.720:FF:000001">
    <property type="entry name" value="dynein heavy chain 7, axonemal"/>
    <property type="match status" value="1"/>
</dbReference>
<dbReference type="Pfam" id="PF18199">
    <property type="entry name" value="Dynein_C"/>
    <property type="match status" value="1"/>
</dbReference>
<comment type="subunit">
    <text evidence="4">Consists of at least two heavy chains and a number of intermediate and light chains.</text>
</comment>
<evidence type="ECO:0000256" key="8">
    <source>
        <dbReference type="ARBA" id="ARBA00022737"/>
    </source>
</evidence>
<dbReference type="FunFam" id="1.20.58.1120:FF:000005">
    <property type="entry name" value="Dynein, axonemal, heavy chain 12"/>
    <property type="match status" value="1"/>
</dbReference>
<evidence type="ECO:0000256" key="2">
    <source>
        <dbReference type="ARBA" id="ARBA00004430"/>
    </source>
</evidence>
<feature type="domain" description="AAA+ ATPase" evidence="21">
    <location>
        <begin position="2044"/>
        <end position="2192"/>
    </location>
</feature>
<dbReference type="GO" id="GO:0003341">
    <property type="term" value="P:cilium movement"/>
    <property type="evidence" value="ECO:0007669"/>
    <property type="project" value="UniProtKB-ARBA"/>
</dbReference>
<dbReference type="GO" id="GO:0051959">
    <property type="term" value="F:dynein light intermediate chain binding"/>
    <property type="evidence" value="ECO:0007669"/>
    <property type="project" value="InterPro"/>
</dbReference>
<dbReference type="InterPro" id="IPR035706">
    <property type="entry name" value="AAA_9"/>
</dbReference>
<keyword evidence="13 19" id="KW-0175">Coiled coil</keyword>
<keyword evidence="12" id="KW-0243">Dynein</keyword>
<dbReference type="Gene3D" id="1.20.920.30">
    <property type="match status" value="1"/>
</dbReference>
<dbReference type="Gene3D" id="1.10.8.720">
    <property type="entry name" value="Region D6 of dynein motor"/>
    <property type="match status" value="1"/>
</dbReference>
<dbReference type="GO" id="GO:0008569">
    <property type="term" value="F:minus-end-directed microtubule motor activity"/>
    <property type="evidence" value="ECO:0007669"/>
    <property type="project" value="InterPro"/>
</dbReference>
<dbReference type="Proteomes" id="UP000320333">
    <property type="component" value="Unassembled WGS sequence"/>
</dbReference>
<dbReference type="GO" id="GO:0031514">
    <property type="term" value="C:motile cilium"/>
    <property type="evidence" value="ECO:0007669"/>
    <property type="project" value="UniProtKB-SubCell"/>
</dbReference>
<dbReference type="InterPro" id="IPR042222">
    <property type="entry name" value="Dynein_2_N"/>
</dbReference>
<dbReference type="Gene3D" id="6.10.140.1060">
    <property type="match status" value="1"/>
</dbReference>
<feature type="region of interest" description="Disordered" evidence="20">
    <location>
        <begin position="1"/>
        <end position="29"/>
    </location>
</feature>
<dbReference type="OrthoDB" id="447173at2759"/>
<dbReference type="Gene3D" id="1.10.8.710">
    <property type="match status" value="1"/>
</dbReference>
<evidence type="ECO:0000256" key="17">
    <source>
        <dbReference type="ARBA" id="ARBA00023273"/>
    </source>
</evidence>
<evidence type="ECO:0000313" key="22">
    <source>
        <dbReference type="EMBL" id="TPX69002.1"/>
    </source>
</evidence>
<dbReference type="InterPro" id="IPR042228">
    <property type="entry name" value="Dynein_linker_3"/>
</dbReference>
<evidence type="ECO:0000256" key="20">
    <source>
        <dbReference type="SAM" id="MobiDB-lite"/>
    </source>
</evidence>
<dbReference type="InterPro" id="IPR041589">
    <property type="entry name" value="DNAH3_AAA_lid_1"/>
</dbReference>
<dbReference type="FunFam" id="1.10.8.710:FF:000004">
    <property type="entry name" value="Dynein axonemal heavy chain 6"/>
    <property type="match status" value="1"/>
</dbReference>
<evidence type="ECO:0000256" key="11">
    <source>
        <dbReference type="ARBA" id="ARBA00022846"/>
    </source>
</evidence>
<accession>A0A507EYT0</accession>
<dbReference type="Gene3D" id="3.20.180.20">
    <property type="entry name" value="Dynein heavy chain, N-terminal domain 2"/>
    <property type="match status" value="1"/>
</dbReference>
<dbReference type="GO" id="GO:0005874">
    <property type="term" value="C:microtubule"/>
    <property type="evidence" value="ECO:0007669"/>
    <property type="project" value="UniProtKB-KW"/>
</dbReference>
<evidence type="ECO:0000256" key="19">
    <source>
        <dbReference type="SAM" id="Coils"/>
    </source>
</evidence>
<dbReference type="InterPro" id="IPR024317">
    <property type="entry name" value="Dynein_heavy_chain_D4_dom"/>
</dbReference>
<dbReference type="Pfam" id="PF08393">
    <property type="entry name" value="DHC_N2"/>
    <property type="match status" value="1"/>
</dbReference>
<evidence type="ECO:0000313" key="23">
    <source>
        <dbReference type="Proteomes" id="UP000320333"/>
    </source>
</evidence>
<evidence type="ECO:0000256" key="12">
    <source>
        <dbReference type="ARBA" id="ARBA00023017"/>
    </source>
</evidence>
<dbReference type="FunFam" id="1.10.8.1220:FF:000001">
    <property type="entry name" value="Dynein axonemal heavy chain 5"/>
    <property type="match status" value="1"/>
</dbReference>
<feature type="domain" description="AAA+ ATPase" evidence="21">
    <location>
        <begin position="1697"/>
        <end position="1853"/>
    </location>
</feature>
<dbReference type="FunFam" id="1.20.140.100:FF:000004">
    <property type="entry name" value="Dynein axonemal heavy chain 6"/>
    <property type="match status" value="1"/>
</dbReference>
<dbReference type="FunFam" id="3.40.50.300:FF:000223">
    <property type="entry name" value="Dynein heavy chain 3, axonemal"/>
    <property type="match status" value="1"/>
</dbReference>
<dbReference type="Gene3D" id="3.10.490.20">
    <property type="match status" value="1"/>
</dbReference>
<dbReference type="Gene3D" id="1.10.472.130">
    <property type="match status" value="1"/>
</dbReference>
<name>A0A507EYT0_9FUNG</name>
<dbReference type="InterPro" id="IPR027417">
    <property type="entry name" value="P-loop_NTPase"/>
</dbReference>
<dbReference type="FunFam" id="1.10.287.2620:FF:000002">
    <property type="entry name" value="Dynein heavy chain 2, axonemal"/>
    <property type="match status" value="1"/>
</dbReference>
<evidence type="ECO:0000256" key="7">
    <source>
        <dbReference type="ARBA" id="ARBA00022701"/>
    </source>
</evidence>
<evidence type="ECO:0000256" key="5">
    <source>
        <dbReference type="ARBA" id="ARBA00022197"/>
    </source>
</evidence>
<evidence type="ECO:0000259" key="21">
    <source>
        <dbReference type="SMART" id="SM00382"/>
    </source>
</evidence>
<keyword evidence="9" id="KW-0547">Nucleotide-binding</keyword>
<dbReference type="InterPro" id="IPR003593">
    <property type="entry name" value="AAA+_ATPase"/>
</dbReference>
<dbReference type="InterPro" id="IPR041228">
    <property type="entry name" value="Dynein_C"/>
</dbReference>
<feature type="domain" description="AAA+ ATPase" evidence="21">
    <location>
        <begin position="1416"/>
        <end position="1555"/>
    </location>
</feature>
<keyword evidence="16" id="KW-0206">Cytoskeleton</keyword>
<keyword evidence="7" id="KW-0493">Microtubule</keyword>
<dbReference type="FunFam" id="1.20.920.30:FF:000002">
    <property type="entry name" value="Dynein axonemal heavy chain 3"/>
    <property type="match status" value="1"/>
</dbReference>
<dbReference type="Gene3D" id="1.10.8.1220">
    <property type="match status" value="1"/>
</dbReference>
<sequence>MSLRPLANVPGHGHQPTSQNPDDPKAYSANNNVSLLRKTMTLKELVQASQETRALQRETPGSLLSKIKVKTDYKNACKNRRSLKESMLSHQWLDEMSAQEQVHRERALRRQERAAVAPAATLAYAAIPTRNPNHAGDSLDEDEAAQLSNLSFKEKLVDFLIEQQHHRNKPEDDEATEMIIHNMDRAFVPDQSHQDLLRSVSGIIPIDKEAEEQAFLEAFYTYFNQNIKAQSFSEMEAETVRRILNCIPQKLRDRHEETLTELELEVQREYCESGKVSAVNYILRKPGGRQTHARKDVLPFEQDKCPFPAGWKKPFNDAKCKLEKNLFVTHPCLLRVMEIWEEFQLMRFTNIHEIHTQKESFRIGGFRSMMLVQSEKCREALLKGWFTKVLRVFADFFIKPKRKGTVAERPSESYFKSASALIYNEILAVIISSISDYTSLFSYYPIEAPIEVDPADDQQLKLPTSQNHAPRFYVRLCLENSKIEYDPVLADIGEAVIDCLDFCYKTVESVPRIDSVIYSPGATDAFFAGGNTPAGLVLQSEGIASCISGIRHDAYVKITPEPPIVKAALSQLRTYTNECFKVVHDFVVNRYKQYEFLYTGVSLEEIAEFFSMERSFEEYTKEIEKYRNIAAQVTRNSRRVELPMVELLCDELHYEIASLAMACSDKFLHKIVLQTIEHEKSICQRYEVIEEGALKVPENFKEMADQLEYMETVKNETLPSLLAEMDQVRQRIVYIATFSTMSEDHIQLNNRTFTWPIRIGPIMDNFNNIMGAAREKSEAQLKERRVKFESELDEVSRQVEELMDVGDLDEMPFYVKKVQAMAKQLQSAQETIASFNKEEQLFGWPITVYPQRKGIMQALEPYNSLYTTAVNFQKSYKRWMDGNLLELDAEQIEAEVDTLKREMHRVLGTLIQAPAPQNIAKQVKEKIDEFMLNVPMIQVLCNPGMRDRHWGRMSVACGIELKPDGSSSLRKMLKLNLDQFLTPFKEISESASKEYTLEKNMKKMAIEWEPLELVLLAYRETGTHILASVDEAQQLLDDQIVKTQSMRGSPYIKPFEAEIKEWERKLLTTQEILDEWLKVQATWLYLEPIFSSEDIMNQMPEEGRKFKMVDQNWRKIMVEVLQDRHILRVTDIPNLLDDMLRNNEYLEIILKGLNSYLEMKRISFPRFFFLSNDEMLEILSETKDPTRVQPHLKKAFEGIANLEFDENLDILALYSSEKEKLPLLHKVSTMEAKGAVERWLLGVEKGMLESVKSVVSEAYYAFFTKPRNEWVLDWPGQVVLCVSSIFWTIGMEKAIVAGKKGLDEFCVQLNNEMQDIITLVRGNLSKMARTTLGALVVIDVHARDVTSQLAQDGLKDIMDFAWLSQLRYYFQDSDVIVKMINATKVYGYEYLGNSPRLVITPLTDRCYRTLFGALHLNLGGAPEGPAGTGKTETTKDLAKALAKQCVVFNCSDGLDYLAMGKFFKGLSTSGAWACFDEFNRIDLEVLSVVAQQVLTIQRAIGMKMKEFMFEGTKLTLNPTCAVFITMNPGYAGRSELPDNLKALFRTVAMMVPDYTLIGEITLYSFGFIEARNLARKISATYRLCSEQLSSQDHYDYGMRAVKSVLTAAGNLKLKYPDENEQILVLRSIIDVNLPKFLSQDIALFKGIATDLFPGVKLPKPDYTFLEAGIEKSCKKLRLQMVPAFVEKIIQLYEMMLVRHGYMLVGEPFSGKTAAYRVLADALGDLCAELGDNSEFQKVQIKVINPKSITMGQLYGQFDPISHEWTDGVLATSFRSFASSPSPDRKWVIFDGPVDAIWVENMNTVLDDNKKLCLMSGEIIQLSNTMSLVFEVMDLAVASPATVSRCGMVYLEPERMGWRPIVKSWTESLDFMTPDNIQLVLQLFDVLVPPCLQFVKRDCKEISPTSDIGLVNSLVQLLDSLLDEFRAKSQTATPDDRRRLECKFVFSLIWSIGGSVDTQSQIKFDAFLRDLMIKSLQMLLPIPMDEEGAVVYDYVFETGTVDCWKLWINTIEHAEIPSNADFGDIIIPTKDTARYNYLMELLVTHSKAYLLVGPTGTGKSKYIANKLLTGLPKQKYIPIFINFSARTSANQTQDIVMSKLDKRRKGVFGPPVGKKYLIFIDDMNVPAKEQYGAQPPIELFRQWADHGNWYDKKDTSRLELIDIQLIGAMGPPGGGRNVVTPRFSRHFNQVVINEFDDLTMGRIFHSVLSWHFGRMEFAEEIKELAPGVIQATLNTYKWVVVNLLPTPAKTHYTFNLRDFSKVIQGMLLAKPSFFQTPDQIIRLWAHEVYRVYCDRMISDDDRYGLFAHLLDTIKEAFVCEPDDVFQNIASGIGENDSVVLMEDDMRGLVFGDILSPRKPNEDSDYIEMLDFDKMTEVVSVFLKEYNQVKKTKLNLVLFRFAIEHVARICRILKLPGGNALLVGVGGSGRQSLTRLSAFIMNYEQFQIEISKSYGRVEWRDDLKKILIAAGAENKKTVFLFPDTQIKEESFIEDVSNLLNSGDVPNIFAADEKQNIIEKCLNDAQEEGKLGDGSPATMYNYFVERVKKNLHIVLCMSPIGDAFRTRMRMFSSIVNCCTIDWFHAWPEDALQAVAKQFFSDLELSDSIRDAVVVMCRHFHQSAINLSTKFLLNLNRHNYVTPTSYLELLNAYKMLLKSKLEEVSAIRRRYTGGLEKLQFAADQVMQMQIDLSDLQPQLKKTSEETSAMLITIEKESVEVEGTRSIVAAEEAIVSAKANESTAIKTDCENDLATALPLLNAALTALDTLKKSDIDLVKSMKNPPDGVKLVMEAVCVMKDIKPEKIPDPSGSGRMIFDYWKSSLKMLGDPKFLDSLKTFDKDDIPPHVIKKIRTTYMPNPEFKPEKVRNASSAAEGLCNWIMAMESYDKVAKVVAPKQIALAHAEAELAVTLAGLAEKRAILQAVQDRLTALNDTLDALSAKKERLEKEVKSCEEQLDRAQKLLGGLGGEKQRWTEVVVQLDGTLYNLSGDVLLSAGVVAYLGAFTKFYRTECATEWLEHCKSEGIACSDIFSLQKVLGDPIRTRAWNIAGLPSDSFSIDNGIIVSNARRWPLMIDPQGQANKWVKNMEKDNNLQIIKLTDADYVRVLENAITFGAPVLLENIKEEIDPILDTVLQKQVFKSGGANCIRLGDAVIEYNDNFKLYITTKLRNPHYLPEVSVKVSVLNFMITPEGLEDQLLGIVVAKERPELEEEKTQLILQSADNKKKLKEIEDQILSILSSAEGNILQNETAIEVLSSSKVLSVELFEKQKIAEETEKKIDETRDSYRPIASHSSVLFFCIADLANIENMYQYSLNWFIDLFINAIVQSAKSSIVKRRLKTLESYFTYSLYCNVCRSLFEKDKLVFSFLLCTAILRGKNELDVDEFNFLTTGGVGLGSSVANPDPNVIADKTWAEICRLSDLPAFKGFNEDFKPSEWKPYIDCPDAIGAPIPGKWNSQLNDLEKTILVRVLRPERIVPVVQEFVKLKLGQKFIEPPTFDLSGSYDDSSNRTPLIFILSPGVDPMAQLLKFADDKAMGGLKCQSISLGQGQGPIAATMIKDAQKGGTWIVLQNCHLAVSWLGALEKIVDDMSTGSVHKDFRLWLTSYPSEKFPSSILQVGVKMTNEPPKGVKANLLKSYISDPIADEKFFTSCTKPGEWEKLLFGLCTFHAIIQERRNFGPLGWNIPYEFNESDLRISMRQLLMFLDEYEEIPFKALSYLTGECNYGGRVTDDWDRRTLMNILSIFYCPAIVEDLNYKFSPSGVYYAPPKGKHSDYVEYIKQLPLNQSPEIFGVHDNGDIAKQLADTKNLFASVIKTQESSVSGGGGGGAKSSDEIVTEVAADILNRIPRTFSIEAAVAKYPVNYNESMNTVLIQEMIRFNRLIQIILVSLVNVQKAIRGLVVMNAELEDVCKSILISRVPAMWAGKSYPSLKPLGSYVTDLVARIKFFQNWYDVGCPCLFWMSGFFFTQSFITAALQNYARKFSIPIDELGVAFEVMNGVSAGDVTGSPENGVYVTGLYLEGARWSKEKAVLGESLSKVLYDQMPVMWFKPCRIAEYKPVGMYDCPVYKTSARRGVLSTTGHSTNYVICIKLPSDKPQKHWILRGVAALLQLDD</sequence>
<dbReference type="Pfam" id="PF17852">
    <property type="entry name" value="Dynein_AAA_lid"/>
    <property type="match status" value="1"/>
</dbReference>
<dbReference type="Pfam" id="PF12775">
    <property type="entry name" value="AAA_7"/>
    <property type="match status" value="1"/>
</dbReference>
<dbReference type="Pfam" id="PF12774">
    <property type="entry name" value="AAA_6"/>
    <property type="match status" value="1"/>
</dbReference>
<keyword evidence="11" id="KW-0282">Flagellum</keyword>
<evidence type="ECO:0000256" key="1">
    <source>
        <dbReference type="ARBA" id="ARBA00004230"/>
    </source>
</evidence>
<keyword evidence="8" id="KW-0677">Repeat</keyword>
<evidence type="ECO:0000256" key="3">
    <source>
        <dbReference type="ARBA" id="ARBA00008887"/>
    </source>
</evidence>
<dbReference type="GO" id="GO:0005858">
    <property type="term" value="C:axonemal dynein complex"/>
    <property type="evidence" value="ECO:0007669"/>
    <property type="project" value="UniProtKB-ARBA"/>
</dbReference>
<feature type="coiled-coil region" evidence="19">
    <location>
        <begin position="882"/>
        <end position="909"/>
    </location>
</feature>
<keyword evidence="14" id="KW-0969">Cilium</keyword>
<dbReference type="Gene3D" id="1.20.1270.280">
    <property type="match status" value="1"/>
</dbReference>
<evidence type="ECO:0000256" key="18">
    <source>
        <dbReference type="ARBA" id="ARBA00033439"/>
    </source>
</evidence>
<reference evidence="22 23" key="1">
    <citation type="journal article" date="2019" name="Sci. Rep.">
        <title>Comparative genomics of chytrid fungi reveal insights into the obligate biotrophic and pathogenic lifestyle of Synchytrium endobioticum.</title>
        <authorList>
            <person name="van de Vossenberg B.T.L.H."/>
            <person name="Warris S."/>
            <person name="Nguyen H.D.T."/>
            <person name="van Gent-Pelzer M.P.E."/>
            <person name="Joly D.L."/>
            <person name="van de Geest H.C."/>
            <person name="Bonants P.J.M."/>
            <person name="Smith D.S."/>
            <person name="Levesque C.A."/>
            <person name="van der Lee T.A.J."/>
        </authorList>
    </citation>
    <scope>NUCLEOTIDE SEQUENCE [LARGE SCALE GENOMIC DNA]</scope>
    <source>
        <strain evidence="22 23">CBS 675.73</strain>
    </source>
</reference>
<evidence type="ECO:0000256" key="16">
    <source>
        <dbReference type="ARBA" id="ARBA00023212"/>
    </source>
</evidence>
<dbReference type="FunFam" id="1.20.920.20:FF:000006">
    <property type="entry name" value="Dynein, axonemal, heavy chain 6"/>
    <property type="match status" value="1"/>
</dbReference>
<dbReference type="Gene3D" id="1.10.287.2620">
    <property type="match status" value="1"/>
</dbReference>
<dbReference type="InterPro" id="IPR013602">
    <property type="entry name" value="Dynein_heavy_linker"/>
</dbReference>
<dbReference type="Pfam" id="PF18198">
    <property type="entry name" value="AAA_lid_11"/>
    <property type="match status" value="1"/>
</dbReference>
<dbReference type="FunFam" id="3.40.50.300:FF:000044">
    <property type="entry name" value="Dynein heavy chain 5, axonemal"/>
    <property type="match status" value="1"/>
</dbReference>
<keyword evidence="6" id="KW-0963">Cytoplasm</keyword>
<dbReference type="Pfam" id="PF17857">
    <property type="entry name" value="AAA_lid_1"/>
    <property type="match status" value="1"/>
</dbReference>
<comment type="similarity">
    <text evidence="3">Belongs to the dynein heavy chain family.</text>
</comment>
<dbReference type="InterPro" id="IPR041658">
    <property type="entry name" value="AAA_lid_11"/>
</dbReference>
<organism evidence="22 23">
    <name type="scientific">Chytriomyces confervae</name>
    <dbReference type="NCBI Taxonomy" id="246404"/>
    <lineage>
        <taxon>Eukaryota</taxon>
        <taxon>Fungi</taxon>
        <taxon>Fungi incertae sedis</taxon>
        <taxon>Chytridiomycota</taxon>
        <taxon>Chytridiomycota incertae sedis</taxon>
        <taxon>Chytridiomycetes</taxon>
        <taxon>Chytridiales</taxon>
        <taxon>Chytriomycetaceae</taxon>
        <taxon>Chytriomyces</taxon>
    </lineage>
</organism>
<comment type="caution">
    <text evidence="22">The sequence shown here is derived from an EMBL/GenBank/DDBJ whole genome shotgun (WGS) entry which is preliminary data.</text>
</comment>
<dbReference type="PANTHER" id="PTHR22878">
    <property type="entry name" value="DYNEIN HEAVY CHAIN 6, AXONEMAL-LIKE-RELATED"/>
    <property type="match status" value="1"/>
</dbReference>
<dbReference type="Pfam" id="PF12780">
    <property type="entry name" value="AAA_8"/>
    <property type="match status" value="1"/>
</dbReference>
<dbReference type="InterPro" id="IPR024743">
    <property type="entry name" value="Dynein_HC_stalk"/>
</dbReference>